<evidence type="ECO:0000313" key="1">
    <source>
        <dbReference type="EnsemblMetazoa" id="GPPI003466-PA"/>
    </source>
</evidence>
<name>A0A1B0AP29_9MUSC</name>
<protein>
    <submittedName>
        <fullName evidence="1">Uncharacterized protein</fullName>
    </submittedName>
</protein>
<dbReference type="Proteomes" id="UP000092460">
    <property type="component" value="Unassembled WGS sequence"/>
</dbReference>
<dbReference type="AlphaFoldDB" id="A0A1B0AP29"/>
<reference evidence="2" key="1">
    <citation type="submission" date="2015-01" db="EMBL/GenBank/DDBJ databases">
        <authorList>
            <person name="Aksoy S."/>
            <person name="Warren W."/>
            <person name="Wilson R.K."/>
        </authorList>
    </citation>
    <scope>NUCLEOTIDE SEQUENCE [LARGE SCALE GENOMIC DNA]</scope>
    <source>
        <strain evidence="2">IAEA</strain>
    </source>
</reference>
<accession>A0A1B0AP29</accession>
<reference evidence="1" key="2">
    <citation type="submission" date="2020-05" db="UniProtKB">
        <authorList>
            <consortium name="EnsemblMetazoa"/>
        </authorList>
    </citation>
    <scope>IDENTIFICATION</scope>
    <source>
        <strain evidence="1">IAEA</strain>
    </source>
</reference>
<keyword evidence="2" id="KW-1185">Reference proteome</keyword>
<proteinExistence type="predicted"/>
<sequence length="134" mass="14176">MTHNEAGDLFQKNTSTQLENLNKWWKSSTRRILKLIFFIRVTLPLLSGIGGGGRRAGKGGGGPAGMLVGWNESGKMLITPALGKCRGEFFGDIGRGGRAGARGCFGRCGISGVKFKSLTVPMHDSPVASPIVSL</sequence>
<dbReference type="VEuPathDB" id="VectorBase:GPPI003466"/>
<organism evidence="1 2">
    <name type="scientific">Glossina palpalis gambiensis</name>
    <dbReference type="NCBI Taxonomy" id="67801"/>
    <lineage>
        <taxon>Eukaryota</taxon>
        <taxon>Metazoa</taxon>
        <taxon>Ecdysozoa</taxon>
        <taxon>Arthropoda</taxon>
        <taxon>Hexapoda</taxon>
        <taxon>Insecta</taxon>
        <taxon>Pterygota</taxon>
        <taxon>Neoptera</taxon>
        <taxon>Endopterygota</taxon>
        <taxon>Diptera</taxon>
        <taxon>Brachycera</taxon>
        <taxon>Muscomorpha</taxon>
        <taxon>Hippoboscoidea</taxon>
        <taxon>Glossinidae</taxon>
        <taxon>Glossina</taxon>
    </lineage>
</organism>
<evidence type="ECO:0000313" key="2">
    <source>
        <dbReference type="Proteomes" id="UP000092460"/>
    </source>
</evidence>
<dbReference type="EMBL" id="JXJN01001122">
    <property type="status" value="NOT_ANNOTATED_CDS"/>
    <property type="molecule type" value="Genomic_DNA"/>
</dbReference>
<dbReference type="EMBL" id="JXJN01001121">
    <property type="status" value="NOT_ANNOTATED_CDS"/>
    <property type="molecule type" value="Genomic_DNA"/>
</dbReference>
<dbReference type="EnsemblMetazoa" id="GPPI003466-RA">
    <property type="protein sequence ID" value="GPPI003466-PA"/>
    <property type="gene ID" value="GPPI003466"/>
</dbReference>